<feature type="coiled-coil region" evidence="1">
    <location>
        <begin position="91"/>
        <end position="152"/>
    </location>
</feature>
<dbReference type="EMBL" id="JBCGBO010000005">
    <property type="protein sequence ID" value="KAK9197609.1"/>
    <property type="molecule type" value="Genomic_DNA"/>
</dbReference>
<accession>A0AAP0M3S3</accession>
<feature type="transmembrane region" description="Helical" evidence="2">
    <location>
        <begin position="212"/>
        <end position="234"/>
    </location>
</feature>
<dbReference type="AlphaFoldDB" id="A0AAP0M3S3"/>
<dbReference type="PANTHER" id="PTHR36383:SF1">
    <property type="entry name" value="PROTEIN, PUTATIVE-RELATED"/>
    <property type="match status" value="1"/>
</dbReference>
<sequence length="322" mass="35662">MPTSVLCLNHRIVFTRSLCNAKLSPVCPKIFRRVLSPTSITSSVILKCNSGSSEERETSDGNLKDALTGMVDQRVEELLNKEENRALLDGLEKASLRVEMARKELAEIEKQELEAKQMRDYVNKLESRAFEIAECQREIVEARAILDEAERSLSQNGNEFRDERSLAEKESEGINKDIERWESIKAAAISALVGSLAGLPISFTQVTSSSQLLLPLAVTFISCALFGVTFRYTIRRDLDNIQLKTGTSSAFGFVKGLATLSGGPPLELNTDSFLSHAFDGALYVSQNLLIFIFAAVTLDFCFKTRVLSPYPMKKSASRTDTS</sequence>
<proteinExistence type="predicted"/>
<dbReference type="Proteomes" id="UP001428341">
    <property type="component" value="Unassembled WGS sequence"/>
</dbReference>
<name>A0AAP0M3S3_9ROSI</name>
<keyword evidence="2" id="KW-1133">Transmembrane helix</keyword>
<comment type="caution">
    <text evidence="3">The sequence shown here is derived from an EMBL/GenBank/DDBJ whole genome shotgun (WGS) entry which is preliminary data.</text>
</comment>
<feature type="transmembrane region" description="Helical" evidence="2">
    <location>
        <begin position="283"/>
        <end position="302"/>
    </location>
</feature>
<organism evidence="3 4">
    <name type="scientific">Citrus x changshan-huyou</name>
    <dbReference type="NCBI Taxonomy" id="2935761"/>
    <lineage>
        <taxon>Eukaryota</taxon>
        <taxon>Viridiplantae</taxon>
        <taxon>Streptophyta</taxon>
        <taxon>Embryophyta</taxon>
        <taxon>Tracheophyta</taxon>
        <taxon>Spermatophyta</taxon>
        <taxon>Magnoliopsida</taxon>
        <taxon>eudicotyledons</taxon>
        <taxon>Gunneridae</taxon>
        <taxon>Pentapetalae</taxon>
        <taxon>rosids</taxon>
        <taxon>malvids</taxon>
        <taxon>Sapindales</taxon>
        <taxon>Rutaceae</taxon>
        <taxon>Aurantioideae</taxon>
        <taxon>Citrus</taxon>
    </lineage>
</organism>
<keyword evidence="1" id="KW-0175">Coiled coil</keyword>
<gene>
    <name evidence="3" type="ORF">WN944_012792</name>
</gene>
<evidence type="ECO:0000313" key="4">
    <source>
        <dbReference type="Proteomes" id="UP001428341"/>
    </source>
</evidence>
<evidence type="ECO:0000256" key="2">
    <source>
        <dbReference type="SAM" id="Phobius"/>
    </source>
</evidence>
<evidence type="ECO:0000313" key="3">
    <source>
        <dbReference type="EMBL" id="KAK9197609.1"/>
    </source>
</evidence>
<dbReference type="PANTHER" id="PTHR36383">
    <property type="entry name" value="OS09G0529350 PROTEIN"/>
    <property type="match status" value="1"/>
</dbReference>
<evidence type="ECO:0008006" key="5">
    <source>
        <dbReference type="Google" id="ProtNLM"/>
    </source>
</evidence>
<evidence type="ECO:0000256" key="1">
    <source>
        <dbReference type="SAM" id="Coils"/>
    </source>
</evidence>
<keyword evidence="2" id="KW-0472">Membrane</keyword>
<reference evidence="3 4" key="1">
    <citation type="submission" date="2024-05" db="EMBL/GenBank/DDBJ databases">
        <title>Haplotype-resolved chromosome-level genome assembly of Huyou (Citrus changshanensis).</title>
        <authorList>
            <person name="Miao C."/>
            <person name="Chen W."/>
            <person name="Wu Y."/>
            <person name="Wang L."/>
            <person name="Zhao S."/>
            <person name="Grierson D."/>
            <person name="Xu C."/>
            <person name="Chen K."/>
        </authorList>
    </citation>
    <scope>NUCLEOTIDE SEQUENCE [LARGE SCALE GENOMIC DNA]</scope>
    <source>
        <strain evidence="3">01-14</strain>
        <tissue evidence="3">Leaf</tissue>
    </source>
</reference>
<keyword evidence="4" id="KW-1185">Reference proteome</keyword>
<protein>
    <recommendedName>
        <fullName evidence="5">Homer protein</fullName>
    </recommendedName>
</protein>
<keyword evidence="2" id="KW-0812">Transmembrane</keyword>